<keyword evidence="2" id="KW-1185">Reference proteome</keyword>
<dbReference type="EMBL" id="ABDG02000029">
    <property type="protein sequence ID" value="EHK39790.1"/>
    <property type="molecule type" value="Genomic_DNA"/>
</dbReference>
<proteinExistence type="predicted"/>
<evidence type="ECO:0000313" key="2">
    <source>
        <dbReference type="Proteomes" id="UP000005426"/>
    </source>
</evidence>
<dbReference type="Proteomes" id="UP000005426">
    <property type="component" value="Unassembled WGS sequence"/>
</dbReference>
<evidence type="ECO:0000313" key="1">
    <source>
        <dbReference type="EMBL" id="EHK39790.1"/>
    </source>
</evidence>
<protein>
    <submittedName>
        <fullName evidence="1">Uncharacterized protein</fullName>
    </submittedName>
</protein>
<accession>G9PBP6</accession>
<gene>
    <name evidence="1" type="ORF">TRIATDRAFT_303077</name>
</gene>
<organism evidence="1 2">
    <name type="scientific">Hypocrea atroviridis (strain ATCC 20476 / IMI 206040)</name>
    <name type="common">Trichoderma atroviride</name>
    <dbReference type="NCBI Taxonomy" id="452589"/>
    <lineage>
        <taxon>Eukaryota</taxon>
        <taxon>Fungi</taxon>
        <taxon>Dikarya</taxon>
        <taxon>Ascomycota</taxon>
        <taxon>Pezizomycotina</taxon>
        <taxon>Sordariomycetes</taxon>
        <taxon>Hypocreomycetidae</taxon>
        <taxon>Hypocreales</taxon>
        <taxon>Hypocreaceae</taxon>
        <taxon>Trichoderma</taxon>
    </lineage>
</organism>
<comment type="caution">
    <text evidence="1">The sequence shown here is derived from an EMBL/GenBank/DDBJ whole genome shotgun (WGS) entry which is preliminary data.</text>
</comment>
<name>G9PBP6_HYPAI</name>
<dbReference type="HOGENOM" id="CLU_2590078_0_0_1"/>
<reference evidence="1 2" key="1">
    <citation type="journal article" date="2011" name="Genome Biol.">
        <title>Comparative genome sequence analysis underscores mycoparasitism as the ancestral life style of Trichoderma.</title>
        <authorList>
            <person name="Kubicek C.P."/>
            <person name="Herrera-Estrella A."/>
            <person name="Seidl-Seiboth V."/>
            <person name="Martinez D.A."/>
            <person name="Druzhinina I.S."/>
            <person name="Thon M."/>
            <person name="Zeilinger S."/>
            <person name="Casas-Flores S."/>
            <person name="Horwitz B.A."/>
            <person name="Mukherjee P.K."/>
            <person name="Mukherjee M."/>
            <person name="Kredics L."/>
            <person name="Alcaraz L.D."/>
            <person name="Aerts A."/>
            <person name="Antal Z."/>
            <person name="Atanasova L."/>
            <person name="Cervantes-Badillo M.G."/>
            <person name="Challacombe J."/>
            <person name="Chertkov O."/>
            <person name="McCluskey K."/>
            <person name="Coulpier F."/>
            <person name="Deshpande N."/>
            <person name="von Doehren H."/>
            <person name="Ebbole D.J."/>
            <person name="Esquivel-Naranjo E.U."/>
            <person name="Fekete E."/>
            <person name="Flipphi M."/>
            <person name="Glaser F."/>
            <person name="Gomez-Rodriguez E.Y."/>
            <person name="Gruber S."/>
            <person name="Han C."/>
            <person name="Henrissat B."/>
            <person name="Hermosa R."/>
            <person name="Hernandez-Onate M."/>
            <person name="Karaffa L."/>
            <person name="Kosti I."/>
            <person name="Le Crom S."/>
            <person name="Lindquist E."/>
            <person name="Lucas S."/>
            <person name="Luebeck M."/>
            <person name="Luebeck P.S."/>
            <person name="Margeot A."/>
            <person name="Metz B."/>
            <person name="Misra M."/>
            <person name="Nevalainen H."/>
            <person name="Omann M."/>
            <person name="Packer N."/>
            <person name="Perrone G."/>
            <person name="Uresti-Rivera E.E."/>
            <person name="Salamov A."/>
            <person name="Schmoll M."/>
            <person name="Seiboth B."/>
            <person name="Shapiro H."/>
            <person name="Sukno S."/>
            <person name="Tamayo-Ramos J.A."/>
            <person name="Tisch D."/>
            <person name="Wiest A."/>
            <person name="Wilkinson H.H."/>
            <person name="Zhang M."/>
            <person name="Coutinho P.M."/>
            <person name="Kenerley C.M."/>
            <person name="Monte E."/>
            <person name="Baker S.E."/>
            <person name="Grigoriev I.V."/>
        </authorList>
    </citation>
    <scope>NUCLEOTIDE SEQUENCE [LARGE SCALE GENOMIC DNA]</scope>
    <source>
        <strain evidence="2">ATCC 20476 / IMI 206040</strain>
    </source>
</reference>
<sequence>MADDQANSLATKLQAGVWGDNPWMTRDHDMMKLYTHLGALQTFNGSPQLDLTVRVFSPLFATSEPISRVTFLEPSSMTHN</sequence>
<dbReference type="AlphaFoldDB" id="G9PBP6"/>